<protein>
    <submittedName>
        <fullName evidence="2">Uncharacterized protein</fullName>
    </submittedName>
</protein>
<evidence type="ECO:0000313" key="3">
    <source>
        <dbReference type="Proteomes" id="UP001629113"/>
    </source>
</evidence>
<accession>A0ABR4PZ64</accession>
<sequence length="60" mass="6865">MNVLIHKKNKYGHVISHAMNGNGNHLYLSMTTLQYFTFIVSLVQLHLSPNLHALFMQLNA</sequence>
<dbReference type="Proteomes" id="UP001629113">
    <property type="component" value="Unassembled WGS sequence"/>
</dbReference>
<keyword evidence="3" id="KW-1185">Reference proteome</keyword>
<name>A0ABR4PZ64_9HELO</name>
<comment type="caution">
    <text evidence="2">The sequence shown here is derived from an EMBL/GenBank/DDBJ whole genome shotgun (WGS) entry which is preliminary data.</text>
</comment>
<keyword evidence="1" id="KW-0472">Membrane</keyword>
<feature type="transmembrane region" description="Helical" evidence="1">
    <location>
        <begin position="26"/>
        <end position="47"/>
    </location>
</feature>
<organism evidence="2 3">
    <name type="scientific">Phlyctema vagabunda</name>
    <dbReference type="NCBI Taxonomy" id="108571"/>
    <lineage>
        <taxon>Eukaryota</taxon>
        <taxon>Fungi</taxon>
        <taxon>Dikarya</taxon>
        <taxon>Ascomycota</taxon>
        <taxon>Pezizomycotina</taxon>
        <taxon>Leotiomycetes</taxon>
        <taxon>Helotiales</taxon>
        <taxon>Dermateaceae</taxon>
        <taxon>Phlyctema</taxon>
    </lineage>
</organism>
<gene>
    <name evidence="2" type="ORF">PVAG01_01976</name>
</gene>
<proteinExistence type="predicted"/>
<reference evidence="2 3" key="1">
    <citation type="submission" date="2024-06" db="EMBL/GenBank/DDBJ databases">
        <title>Complete genome of Phlyctema vagabunda strain 19-DSS-EL-015.</title>
        <authorList>
            <person name="Fiorenzani C."/>
        </authorList>
    </citation>
    <scope>NUCLEOTIDE SEQUENCE [LARGE SCALE GENOMIC DNA]</scope>
    <source>
        <strain evidence="2 3">19-DSS-EL-015</strain>
    </source>
</reference>
<keyword evidence="1" id="KW-0812">Transmembrane</keyword>
<dbReference type="EMBL" id="JBFCZG010000001">
    <property type="protein sequence ID" value="KAL3428467.1"/>
    <property type="molecule type" value="Genomic_DNA"/>
</dbReference>
<keyword evidence="1" id="KW-1133">Transmembrane helix</keyword>
<evidence type="ECO:0000256" key="1">
    <source>
        <dbReference type="SAM" id="Phobius"/>
    </source>
</evidence>
<evidence type="ECO:0000313" key="2">
    <source>
        <dbReference type="EMBL" id="KAL3428467.1"/>
    </source>
</evidence>